<protein>
    <recommendedName>
        <fullName evidence="10">Sensory/regulatory protein RpfC</fullName>
        <ecNumber evidence="2">2.7.13.3</ecNumber>
    </recommendedName>
</protein>
<keyword evidence="3 11" id="KW-0597">Phosphoprotein</keyword>
<keyword evidence="12" id="KW-0812">Transmembrane</keyword>
<dbReference type="Pfam" id="PF13426">
    <property type="entry name" value="PAS_9"/>
    <property type="match status" value="1"/>
</dbReference>
<keyword evidence="5" id="KW-0547">Nucleotide-binding</keyword>
<dbReference type="PROSITE" id="PS50110">
    <property type="entry name" value="RESPONSE_REGULATORY"/>
    <property type="match status" value="2"/>
</dbReference>
<evidence type="ECO:0000256" key="2">
    <source>
        <dbReference type="ARBA" id="ARBA00012438"/>
    </source>
</evidence>
<dbReference type="InterPro" id="IPR004358">
    <property type="entry name" value="Sig_transdc_His_kin-like_C"/>
</dbReference>
<evidence type="ECO:0000256" key="5">
    <source>
        <dbReference type="ARBA" id="ARBA00022741"/>
    </source>
</evidence>
<feature type="modified residue" description="4-aspartylphosphate" evidence="11">
    <location>
        <position position="524"/>
    </location>
</feature>
<keyword evidence="7" id="KW-0067">ATP-binding</keyword>
<dbReference type="RefSeq" id="WP_330927688.1">
    <property type="nucleotide sequence ID" value="NZ_CP119075.1"/>
</dbReference>
<evidence type="ECO:0000259" key="15">
    <source>
        <dbReference type="PROSITE" id="PS50112"/>
    </source>
</evidence>
<dbReference type="GO" id="GO:0000155">
    <property type="term" value="F:phosphorelay sensor kinase activity"/>
    <property type="evidence" value="ECO:0007669"/>
    <property type="project" value="InterPro"/>
</dbReference>
<dbReference type="AlphaFoldDB" id="A0AAF0I2B5"/>
<dbReference type="SMART" id="SM00448">
    <property type="entry name" value="REC"/>
    <property type="match status" value="2"/>
</dbReference>
<dbReference type="FunFam" id="1.10.287.130:FF:000002">
    <property type="entry name" value="Two-component osmosensing histidine kinase"/>
    <property type="match status" value="1"/>
</dbReference>
<dbReference type="CDD" id="cd16922">
    <property type="entry name" value="HATPase_EvgS-ArcB-TorS-like"/>
    <property type="match status" value="1"/>
</dbReference>
<dbReference type="Gene3D" id="3.40.50.2300">
    <property type="match status" value="2"/>
</dbReference>
<accession>A0AAF0I2B5</accession>
<dbReference type="InterPro" id="IPR035965">
    <property type="entry name" value="PAS-like_dom_sf"/>
</dbReference>
<dbReference type="InterPro" id="IPR036097">
    <property type="entry name" value="HisK_dim/P_sf"/>
</dbReference>
<dbReference type="Pfam" id="PF02518">
    <property type="entry name" value="HATPase_c"/>
    <property type="match status" value="1"/>
</dbReference>
<dbReference type="CDD" id="cd00156">
    <property type="entry name" value="REC"/>
    <property type="match status" value="1"/>
</dbReference>
<evidence type="ECO:0000256" key="8">
    <source>
        <dbReference type="ARBA" id="ARBA00023012"/>
    </source>
</evidence>
<evidence type="ECO:0000256" key="4">
    <source>
        <dbReference type="ARBA" id="ARBA00022679"/>
    </source>
</evidence>
<dbReference type="InterPro" id="IPR011006">
    <property type="entry name" value="CheY-like_superfamily"/>
</dbReference>
<dbReference type="CDD" id="cd17546">
    <property type="entry name" value="REC_hyHK_CKI1_RcsC-like"/>
    <property type="match status" value="1"/>
</dbReference>
<dbReference type="InterPro" id="IPR003594">
    <property type="entry name" value="HATPase_dom"/>
</dbReference>
<dbReference type="CDD" id="cd00082">
    <property type="entry name" value="HisKA"/>
    <property type="match status" value="1"/>
</dbReference>
<dbReference type="Pfam" id="PF00512">
    <property type="entry name" value="HisKA"/>
    <property type="match status" value="1"/>
</dbReference>
<dbReference type="SMART" id="SM00091">
    <property type="entry name" value="PAS"/>
    <property type="match status" value="1"/>
</dbReference>
<name>A0AAF0I2B5_9BACT</name>
<dbReference type="SMART" id="SM00388">
    <property type="entry name" value="HisKA"/>
    <property type="match status" value="1"/>
</dbReference>
<dbReference type="PRINTS" id="PR00344">
    <property type="entry name" value="BCTRLSENSOR"/>
</dbReference>
<evidence type="ECO:0000256" key="12">
    <source>
        <dbReference type="SAM" id="Phobius"/>
    </source>
</evidence>
<gene>
    <name evidence="16" type="ORF">PXH66_06020</name>
</gene>
<dbReference type="EC" id="2.7.13.3" evidence="2"/>
<dbReference type="InterPro" id="IPR000014">
    <property type="entry name" value="PAS"/>
</dbReference>
<dbReference type="InterPro" id="IPR036890">
    <property type="entry name" value="HATPase_C_sf"/>
</dbReference>
<dbReference type="PANTHER" id="PTHR45339">
    <property type="entry name" value="HYBRID SIGNAL TRANSDUCTION HISTIDINE KINASE J"/>
    <property type="match status" value="1"/>
</dbReference>
<dbReference type="InterPro" id="IPR003661">
    <property type="entry name" value="HisK_dim/P_dom"/>
</dbReference>
<dbReference type="KEGG" id="slom:PXH66_06020"/>
<feature type="domain" description="Response regulatory" evidence="14">
    <location>
        <begin position="474"/>
        <end position="591"/>
    </location>
</feature>
<dbReference type="Gene3D" id="3.30.565.10">
    <property type="entry name" value="Histidine kinase-like ATPase, C-terminal domain"/>
    <property type="match status" value="1"/>
</dbReference>
<dbReference type="GO" id="GO:0005524">
    <property type="term" value="F:ATP binding"/>
    <property type="evidence" value="ECO:0007669"/>
    <property type="project" value="UniProtKB-KW"/>
</dbReference>
<evidence type="ECO:0000313" key="17">
    <source>
        <dbReference type="Proteomes" id="UP001218638"/>
    </source>
</evidence>
<feature type="domain" description="Response regulatory" evidence="14">
    <location>
        <begin position="619"/>
        <end position="738"/>
    </location>
</feature>
<dbReference type="Proteomes" id="UP001218638">
    <property type="component" value="Chromosome"/>
</dbReference>
<dbReference type="Gene3D" id="3.30.450.20">
    <property type="entry name" value="PAS domain"/>
    <property type="match status" value="1"/>
</dbReference>
<dbReference type="SUPFAM" id="SSF52172">
    <property type="entry name" value="CheY-like"/>
    <property type="match status" value="2"/>
</dbReference>
<dbReference type="PANTHER" id="PTHR45339:SF1">
    <property type="entry name" value="HYBRID SIGNAL TRANSDUCTION HISTIDINE KINASE J"/>
    <property type="match status" value="1"/>
</dbReference>
<evidence type="ECO:0000256" key="6">
    <source>
        <dbReference type="ARBA" id="ARBA00022777"/>
    </source>
</evidence>
<dbReference type="SUPFAM" id="SSF47384">
    <property type="entry name" value="Homodimeric domain of signal transducing histidine kinase"/>
    <property type="match status" value="1"/>
</dbReference>
<comment type="catalytic activity">
    <reaction evidence="1">
        <text>ATP + protein L-histidine = ADP + protein N-phospho-L-histidine.</text>
        <dbReference type="EC" id="2.7.13.3"/>
    </reaction>
</comment>
<evidence type="ECO:0000259" key="14">
    <source>
        <dbReference type="PROSITE" id="PS50110"/>
    </source>
</evidence>
<evidence type="ECO:0000256" key="10">
    <source>
        <dbReference type="ARBA" id="ARBA00068150"/>
    </source>
</evidence>
<dbReference type="SMART" id="SM00387">
    <property type="entry name" value="HATPase_c"/>
    <property type="match status" value="1"/>
</dbReference>
<proteinExistence type="predicted"/>
<dbReference type="PROSITE" id="PS50109">
    <property type="entry name" value="HIS_KIN"/>
    <property type="match status" value="1"/>
</dbReference>
<dbReference type="CDD" id="cd00130">
    <property type="entry name" value="PAS"/>
    <property type="match status" value="1"/>
</dbReference>
<dbReference type="InterPro" id="IPR001789">
    <property type="entry name" value="Sig_transdc_resp-reg_receiver"/>
</dbReference>
<dbReference type="PROSITE" id="PS50112">
    <property type="entry name" value="PAS"/>
    <property type="match status" value="1"/>
</dbReference>
<sequence>MIHFPLQSNYARSGVSALTVAMCGVGMIRSGDEWGLTLIIAALGAIVLLLLWRRPPSPAATPHPSEAESAQASQSQTEADFVAARLATIWERSPLAMTLLDPHSPDRDIIILDCNQAACELHGYTREELIGQSIDILEETPWTQWRDSWLSNLREKGRVEGQSSHRRKDGTIFPTEYFTCLVKVEDREVVIGMDHDVTDRRAAELAMKEARDEAEAANRAKSDFLAVMSHEIRTPMNGILGFTNLLHDTELNAEQRDWLSTIRSSGETLLTLINDVLDFSKIESGKMEMDLQPARITRCIEEVVGLLWSKANEKEIELLSWVDPAVPDWVTTDITRFRQVVLNLVGNAIKFTPRGEIEVHAKPHAPIRPGGRDCLAITVRDTGIGVPPDRRDRLFQPFMQADSSTTREYGGTGLGLAISRRLAELMDGSIELVASSAKGSTFELIVAAPACSPPPDAIEHEFLDESALDLTKKRALIVDDNETNCRILTSLLRRWNMETETFYSGDSALKRMENGPPFDIVLLDMMMPGMNGMEVAHHIRASAAAAELPLLLLSSVGHDELRRMGDIKIFDTILHKPVRQSGLFDAVLDAFAIEVDKNQRSAHPFDSGKRTFALDHPLDILVAEDNKVNRKLIHQVLSRLGYAPTLVENGRDCLDALRERPYDIILMDCQMPVIDGYEATGSIRRGEVGLDRSDVHVVALTAAAMVGDRERCIEAGMDDYLSKPIRSDELIKVLDGSTRRIS</sequence>
<dbReference type="Pfam" id="PF00072">
    <property type="entry name" value="Response_reg"/>
    <property type="match status" value="2"/>
</dbReference>
<organism evidence="16 17">
    <name type="scientific">Synoicihabitans lomoniglobus</name>
    <dbReference type="NCBI Taxonomy" id="2909285"/>
    <lineage>
        <taxon>Bacteria</taxon>
        <taxon>Pseudomonadati</taxon>
        <taxon>Verrucomicrobiota</taxon>
        <taxon>Opitutia</taxon>
        <taxon>Opitutales</taxon>
        <taxon>Opitutaceae</taxon>
        <taxon>Synoicihabitans</taxon>
    </lineage>
</organism>
<keyword evidence="12" id="KW-1133">Transmembrane helix</keyword>
<evidence type="ECO:0000313" key="16">
    <source>
        <dbReference type="EMBL" id="WED66402.1"/>
    </source>
</evidence>
<evidence type="ECO:0000256" key="9">
    <source>
        <dbReference type="ARBA" id="ARBA00064003"/>
    </source>
</evidence>
<feature type="modified residue" description="4-aspartylphosphate" evidence="11">
    <location>
        <position position="668"/>
    </location>
</feature>
<feature type="transmembrane region" description="Helical" evidence="12">
    <location>
        <begin position="9"/>
        <end position="28"/>
    </location>
</feature>
<dbReference type="InterPro" id="IPR005467">
    <property type="entry name" value="His_kinase_dom"/>
</dbReference>
<keyword evidence="4" id="KW-0808">Transferase</keyword>
<keyword evidence="6" id="KW-0418">Kinase</keyword>
<keyword evidence="8" id="KW-0902">Two-component regulatory system</keyword>
<reference evidence="16" key="1">
    <citation type="submission" date="2023-03" db="EMBL/GenBank/DDBJ databases">
        <title>Lomoglobus Profundus gen. nov., sp. nov., a novel member of the phylum Verrucomicrobia, isolated from deep-marine sediment of South China Sea.</title>
        <authorList>
            <person name="Ahmad T."/>
            <person name="Ishaq S.E."/>
            <person name="Wang F."/>
        </authorList>
    </citation>
    <scope>NUCLEOTIDE SEQUENCE</scope>
    <source>
        <strain evidence="16">LMO-M01</strain>
    </source>
</reference>
<comment type="subunit">
    <text evidence="9">At low DSF concentrations, interacts with RpfF.</text>
</comment>
<evidence type="ECO:0000256" key="11">
    <source>
        <dbReference type="PROSITE-ProRule" id="PRU00169"/>
    </source>
</evidence>
<feature type="transmembrane region" description="Helical" evidence="12">
    <location>
        <begin position="34"/>
        <end position="52"/>
    </location>
</feature>
<feature type="domain" description="PAS" evidence="15">
    <location>
        <begin position="82"/>
        <end position="138"/>
    </location>
</feature>
<evidence type="ECO:0000256" key="7">
    <source>
        <dbReference type="ARBA" id="ARBA00022840"/>
    </source>
</evidence>
<dbReference type="Gene3D" id="1.10.287.130">
    <property type="match status" value="1"/>
</dbReference>
<dbReference type="FunFam" id="3.30.565.10:FF:000010">
    <property type="entry name" value="Sensor histidine kinase RcsC"/>
    <property type="match status" value="1"/>
</dbReference>
<dbReference type="SUPFAM" id="SSF55785">
    <property type="entry name" value="PYP-like sensor domain (PAS domain)"/>
    <property type="match status" value="1"/>
</dbReference>
<dbReference type="EMBL" id="CP119075">
    <property type="protein sequence ID" value="WED66402.1"/>
    <property type="molecule type" value="Genomic_DNA"/>
</dbReference>
<evidence type="ECO:0000259" key="13">
    <source>
        <dbReference type="PROSITE" id="PS50109"/>
    </source>
</evidence>
<dbReference type="SUPFAM" id="SSF55874">
    <property type="entry name" value="ATPase domain of HSP90 chaperone/DNA topoisomerase II/histidine kinase"/>
    <property type="match status" value="1"/>
</dbReference>
<keyword evidence="12" id="KW-0472">Membrane</keyword>
<feature type="domain" description="Histidine kinase" evidence="13">
    <location>
        <begin position="227"/>
        <end position="450"/>
    </location>
</feature>
<dbReference type="NCBIfam" id="TIGR00229">
    <property type="entry name" value="sensory_box"/>
    <property type="match status" value="1"/>
</dbReference>
<keyword evidence="17" id="KW-1185">Reference proteome</keyword>
<evidence type="ECO:0000256" key="3">
    <source>
        <dbReference type="ARBA" id="ARBA00022553"/>
    </source>
</evidence>
<evidence type="ECO:0000256" key="1">
    <source>
        <dbReference type="ARBA" id="ARBA00000085"/>
    </source>
</evidence>